<dbReference type="InterPro" id="IPR050415">
    <property type="entry name" value="MRET"/>
</dbReference>
<dbReference type="Pfam" id="PF00175">
    <property type="entry name" value="NAD_binding_1"/>
    <property type="match status" value="1"/>
</dbReference>
<keyword evidence="8" id="KW-0411">Iron-sulfur</keyword>
<dbReference type="PRINTS" id="PR00371">
    <property type="entry name" value="FPNCR"/>
</dbReference>
<dbReference type="SUPFAM" id="SSF54292">
    <property type="entry name" value="2Fe-2S ferredoxin-like"/>
    <property type="match status" value="1"/>
</dbReference>
<comment type="caution">
    <text evidence="12">The sequence shown here is derived from an EMBL/GenBank/DDBJ whole genome shotgun (WGS) entry which is preliminary data.</text>
</comment>
<proteinExistence type="predicted"/>
<evidence type="ECO:0000256" key="1">
    <source>
        <dbReference type="ARBA" id="ARBA00001974"/>
    </source>
</evidence>
<evidence type="ECO:0000256" key="5">
    <source>
        <dbReference type="ARBA" id="ARBA00022827"/>
    </source>
</evidence>
<feature type="domain" description="FAD-binding FR-type" evidence="11">
    <location>
        <begin position="9"/>
        <end position="122"/>
    </location>
</feature>
<dbReference type="InterPro" id="IPR017927">
    <property type="entry name" value="FAD-bd_FR_type"/>
</dbReference>
<dbReference type="InterPro" id="IPR017938">
    <property type="entry name" value="Riboflavin_synthase-like_b-brl"/>
</dbReference>
<evidence type="ECO:0000256" key="8">
    <source>
        <dbReference type="ARBA" id="ARBA00023014"/>
    </source>
</evidence>
<keyword evidence="5" id="KW-0274">FAD</keyword>
<keyword evidence="3" id="KW-0001">2Fe-2S</keyword>
<dbReference type="PANTHER" id="PTHR47354">
    <property type="entry name" value="NADH OXIDOREDUCTASE HCR"/>
    <property type="match status" value="1"/>
</dbReference>
<dbReference type="PROSITE" id="PS51085">
    <property type="entry name" value="2FE2S_FER_2"/>
    <property type="match status" value="1"/>
</dbReference>
<dbReference type="Gene3D" id="3.10.20.30">
    <property type="match status" value="1"/>
</dbReference>
<dbReference type="SUPFAM" id="SSF52343">
    <property type="entry name" value="Ferredoxin reductase-like, C-terminal NADP-linked domain"/>
    <property type="match status" value="1"/>
</dbReference>
<dbReference type="SUPFAM" id="SSF63380">
    <property type="entry name" value="Riboflavin synthase domain-like"/>
    <property type="match status" value="1"/>
</dbReference>
<dbReference type="EMBL" id="BSNI01000002">
    <property type="protein sequence ID" value="GLQ17667.1"/>
    <property type="molecule type" value="Genomic_DNA"/>
</dbReference>
<evidence type="ECO:0000256" key="2">
    <source>
        <dbReference type="ARBA" id="ARBA00022630"/>
    </source>
</evidence>
<dbReference type="Pfam" id="PF00111">
    <property type="entry name" value="Fer2"/>
    <property type="match status" value="1"/>
</dbReference>
<comment type="cofactor">
    <cofactor evidence="9">
        <name>[2Fe-2S] cluster</name>
        <dbReference type="ChEBI" id="CHEBI:190135"/>
    </cofactor>
</comment>
<dbReference type="InterPro" id="IPR001433">
    <property type="entry name" value="OxRdtase_FAD/NAD-bd"/>
</dbReference>
<keyword evidence="13" id="KW-1185">Reference proteome</keyword>
<evidence type="ECO:0000256" key="6">
    <source>
        <dbReference type="ARBA" id="ARBA00023002"/>
    </source>
</evidence>
<dbReference type="PROSITE" id="PS51384">
    <property type="entry name" value="FAD_FR"/>
    <property type="match status" value="1"/>
</dbReference>
<dbReference type="CDD" id="cd00207">
    <property type="entry name" value="fer2"/>
    <property type="match status" value="1"/>
</dbReference>
<evidence type="ECO:0000313" key="13">
    <source>
        <dbReference type="Proteomes" id="UP001161405"/>
    </source>
</evidence>
<evidence type="ECO:0000259" key="10">
    <source>
        <dbReference type="PROSITE" id="PS51085"/>
    </source>
</evidence>
<reference evidence="12" key="2">
    <citation type="submission" date="2023-01" db="EMBL/GenBank/DDBJ databases">
        <title>Draft genome sequence of Maritalea porphyrae strain NBRC 107169.</title>
        <authorList>
            <person name="Sun Q."/>
            <person name="Mori K."/>
        </authorList>
    </citation>
    <scope>NUCLEOTIDE SEQUENCE</scope>
    <source>
        <strain evidence="12">NBRC 107169</strain>
    </source>
</reference>
<reference evidence="12" key="1">
    <citation type="journal article" date="2014" name="Int. J. Syst. Evol. Microbiol.">
        <title>Complete genome of a new Firmicutes species belonging to the dominant human colonic microbiota ('Ruminococcus bicirculans') reveals two chromosomes and a selective capacity to utilize plant glucans.</title>
        <authorList>
            <consortium name="NISC Comparative Sequencing Program"/>
            <person name="Wegmann U."/>
            <person name="Louis P."/>
            <person name="Goesmann A."/>
            <person name="Henrissat B."/>
            <person name="Duncan S.H."/>
            <person name="Flint H.J."/>
        </authorList>
    </citation>
    <scope>NUCLEOTIDE SEQUENCE</scope>
    <source>
        <strain evidence="12">NBRC 107169</strain>
    </source>
</reference>
<evidence type="ECO:0000313" key="12">
    <source>
        <dbReference type="EMBL" id="GLQ17667.1"/>
    </source>
</evidence>
<name>A0ABQ5UR93_9HYPH</name>
<dbReference type="InterPro" id="IPR039261">
    <property type="entry name" value="FNR_nucleotide-bd"/>
</dbReference>
<dbReference type="Proteomes" id="UP001161405">
    <property type="component" value="Unassembled WGS sequence"/>
</dbReference>
<accession>A0ABQ5UR93</accession>
<evidence type="ECO:0000256" key="9">
    <source>
        <dbReference type="ARBA" id="ARBA00034078"/>
    </source>
</evidence>
<keyword evidence="2" id="KW-0285">Flavoprotein</keyword>
<dbReference type="PANTHER" id="PTHR47354:SF8">
    <property type="entry name" value="1,2-PHENYLACETYL-COA EPOXIDASE, SUBUNIT E"/>
    <property type="match status" value="1"/>
</dbReference>
<comment type="cofactor">
    <cofactor evidence="1">
        <name>FAD</name>
        <dbReference type="ChEBI" id="CHEBI:57692"/>
    </cofactor>
</comment>
<keyword evidence="7" id="KW-0408">Iron</keyword>
<evidence type="ECO:0000259" key="11">
    <source>
        <dbReference type="PROSITE" id="PS51384"/>
    </source>
</evidence>
<dbReference type="Gene3D" id="2.40.30.10">
    <property type="entry name" value="Translation factors"/>
    <property type="match status" value="1"/>
</dbReference>
<protein>
    <submittedName>
        <fullName evidence="12">Oxidoreductase FAD/NAD(P)-binding domain-containing protein</fullName>
    </submittedName>
</protein>
<dbReference type="PRINTS" id="PR00406">
    <property type="entry name" value="CYTB5RDTASE"/>
</dbReference>
<dbReference type="InterPro" id="IPR001041">
    <property type="entry name" value="2Fe-2S_ferredoxin-type"/>
</dbReference>
<evidence type="ECO:0000256" key="3">
    <source>
        <dbReference type="ARBA" id="ARBA00022714"/>
    </source>
</evidence>
<dbReference type="InterPro" id="IPR012675">
    <property type="entry name" value="Beta-grasp_dom_sf"/>
</dbReference>
<organism evidence="12 13">
    <name type="scientific">Maritalea porphyrae</name>
    <dbReference type="NCBI Taxonomy" id="880732"/>
    <lineage>
        <taxon>Bacteria</taxon>
        <taxon>Pseudomonadati</taxon>
        <taxon>Pseudomonadota</taxon>
        <taxon>Alphaproteobacteria</taxon>
        <taxon>Hyphomicrobiales</taxon>
        <taxon>Devosiaceae</taxon>
        <taxon>Maritalea</taxon>
    </lineage>
</organism>
<gene>
    <name evidence="12" type="ORF">GCM10007879_19160</name>
</gene>
<dbReference type="CDD" id="cd06184">
    <property type="entry name" value="flavohem_like_fad_nad_binding"/>
    <property type="match status" value="1"/>
</dbReference>
<keyword evidence="6" id="KW-0560">Oxidoreductase</keyword>
<evidence type="ECO:0000256" key="7">
    <source>
        <dbReference type="ARBA" id="ARBA00023004"/>
    </source>
</evidence>
<dbReference type="InterPro" id="IPR036010">
    <property type="entry name" value="2Fe-2S_ferredoxin-like_sf"/>
</dbReference>
<feature type="domain" description="2Fe-2S ferredoxin-type" evidence="10">
    <location>
        <begin position="307"/>
        <end position="389"/>
    </location>
</feature>
<dbReference type="Gene3D" id="3.40.50.80">
    <property type="entry name" value="Nucleotide-binding domain of ferredoxin-NADP reductase (FNR) module"/>
    <property type="match status" value="1"/>
</dbReference>
<keyword evidence="4" id="KW-0479">Metal-binding</keyword>
<evidence type="ECO:0000256" key="4">
    <source>
        <dbReference type="ARBA" id="ARBA00022723"/>
    </source>
</evidence>
<dbReference type="InterPro" id="IPR001709">
    <property type="entry name" value="Flavoprot_Pyr_Nucl_cyt_Rdtase"/>
</dbReference>
<dbReference type="InterPro" id="IPR008333">
    <property type="entry name" value="Cbr1-like_FAD-bd_dom"/>
</dbReference>
<dbReference type="Pfam" id="PF00970">
    <property type="entry name" value="FAD_binding_6"/>
    <property type="match status" value="1"/>
</dbReference>
<sequence length="389" mass="42791">MKEAGEMAMEFRPFRVRKKQIECDNIVSLFLQPTDSKPLWPAAPGQYLTLKVPTNDGPVNRTYSLSSDCDDQHIYRITVKREPAPVDSPSARAGIGSTWIHDHVKVGDDLQVAPPRGSFVLDQTSDRPVILLAGGVGLTPLLSMLHALAKTNRNVWFFHACKNGSEHALREEVEKLSRASKGRIRSHFTYSSPTKMDQETMGFYSAGRINQDTLQRELPLDCYDAYICGPTPFMVAMYNLLVDLGVSPPNIAYEFFGKAHSLEELATAARQPIARPTNVARLGATLAAKNPNNSRQLESSALQGEEPLVTFAKSGKSIRWNDANSSLLEAAENAGLTPEFSCREGICNTCSCALLSGEVEYFEEPLDAQKPDKVLICCSRPTGDVVLDI</sequence>